<dbReference type="SMART" id="SM00443">
    <property type="entry name" value="G_patch"/>
    <property type="match status" value="1"/>
</dbReference>
<dbReference type="InterPro" id="IPR039146">
    <property type="entry name" value="GPANK1"/>
</dbReference>
<dbReference type="GO" id="GO:0003676">
    <property type="term" value="F:nucleic acid binding"/>
    <property type="evidence" value="ECO:0007669"/>
    <property type="project" value="InterPro"/>
</dbReference>
<dbReference type="InterPro" id="IPR036770">
    <property type="entry name" value="Ankyrin_rpt-contain_sf"/>
</dbReference>
<dbReference type="InterPro" id="IPR002110">
    <property type="entry name" value="Ankyrin_rpt"/>
</dbReference>
<dbReference type="PROSITE" id="PS50297">
    <property type="entry name" value="ANK_REP_REGION"/>
    <property type="match status" value="1"/>
</dbReference>
<dbReference type="PANTHER" id="PTHR20923:SF1">
    <property type="entry name" value="G PATCH DOMAIN AND ANKYRIN REPEAT-CONTAINING PROTEIN 1"/>
    <property type="match status" value="1"/>
</dbReference>
<protein>
    <recommendedName>
        <fullName evidence="3">G-patch domain-containing protein</fullName>
    </recommendedName>
</protein>
<keyword evidence="1" id="KW-0040">ANK repeat</keyword>
<evidence type="ECO:0000256" key="2">
    <source>
        <dbReference type="SAM" id="SignalP"/>
    </source>
</evidence>
<evidence type="ECO:0000256" key="1">
    <source>
        <dbReference type="PROSITE-ProRule" id="PRU00023"/>
    </source>
</evidence>
<gene>
    <name evidence="4" type="ORF">PMAYCL1PPCAC_06357</name>
</gene>
<feature type="domain" description="G-patch" evidence="3">
    <location>
        <begin position="255"/>
        <end position="301"/>
    </location>
</feature>
<evidence type="ECO:0000313" key="5">
    <source>
        <dbReference type="Proteomes" id="UP001328107"/>
    </source>
</evidence>
<name>A0AAN4ZEA3_9BILA</name>
<keyword evidence="2" id="KW-0732">Signal</keyword>
<sequence length="353" mass="40360">SFRFHSFLSLFLSRCSAHFFPMETRAQDLSIIPEHKRVLFVHPTGKFDKAPVAEESIQVSGSLTGAEARSFYEELLAEDASTSEDVKPSLKLRERKRRVPIGELMIKEELCERDHHKFLTECTSGELKNVMKWFERGVNLSFTDQFGWTALHCAAAAGRTDIVLFLIENGANWSLVESTGKSFADLANRKTMNAVTKWFERQSELDDEEMEEPRGHCSQCGRTYSGSVADHLTNLSHIVRMNKQNPSFSGFVIPEWNPGFKLLRKAGWTEDKGLGKERQGQKYPVRTVLKRDRAGLGSSGKGTARVTHFEANDERAVERVRIQCGETKKEREKRLNKEKRMERNLRWAFNDPS</sequence>
<dbReference type="SUPFAM" id="SSF48403">
    <property type="entry name" value="Ankyrin repeat"/>
    <property type="match status" value="1"/>
</dbReference>
<feature type="signal peptide" evidence="2">
    <location>
        <begin position="1"/>
        <end position="17"/>
    </location>
</feature>
<dbReference type="PANTHER" id="PTHR20923">
    <property type="entry name" value="BAT4 PROTEIN-RELATED"/>
    <property type="match status" value="1"/>
</dbReference>
<feature type="non-terminal residue" evidence="4">
    <location>
        <position position="1"/>
    </location>
</feature>
<dbReference type="Proteomes" id="UP001328107">
    <property type="component" value="Unassembled WGS sequence"/>
</dbReference>
<organism evidence="4 5">
    <name type="scientific">Pristionchus mayeri</name>
    <dbReference type="NCBI Taxonomy" id="1317129"/>
    <lineage>
        <taxon>Eukaryota</taxon>
        <taxon>Metazoa</taxon>
        <taxon>Ecdysozoa</taxon>
        <taxon>Nematoda</taxon>
        <taxon>Chromadorea</taxon>
        <taxon>Rhabditida</taxon>
        <taxon>Rhabditina</taxon>
        <taxon>Diplogasteromorpha</taxon>
        <taxon>Diplogasteroidea</taxon>
        <taxon>Neodiplogasteridae</taxon>
        <taxon>Pristionchus</taxon>
    </lineage>
</organism>
<reference evidence="5" key="1">
    <citation type="submission" date="2022-10" db="EMBL/GenBank/DDBJ databases">
        <title>Genome assembly of Pristionchus species.</title>
        <authorList>
            <person name="Yoshida K."/>
            <person name="Sommer R.J."/>
        </authorList>
    </citation>
    <scope>NUCLEOTIDE SEQUENCE [LARGE SCALE GENOMIC DNA]</scope>
    <source>
        <strain evidence="5">RS5460</strain>
    </source>
</reference>
<dbReference type="PROSITE" id="PS50088">
    <property type="entry name" value="ANK_REPEAT"/>
    <property type="match status" value="1"/>
</dbReference>
<dbReference type="SMART" id="SM00248">
    <property type="entry name" value="ANK"/>
    <property type="match status" value="1"/>
</dbReference>
<dbReference type="EMBL" id="BTRK01000002">
    <property type="protein sequence ID" value="GMR36162.1"/>
    <property type="molecule type" value="Genomic_DNA"/>
</dbReference>
<dbReference type="AlphaFoldDB" id="A0AAN4ZEA3"/>
<dbReference type="InterPro" id="IPR000467">
    <property type="entry name" value="G_patch_dom"/>
</dbReference>
<proteinExistence type="predicted"/>
<accession>A0AAN4ZEA3</accession>
<evidence type="ECO:0000313" key="4">
    <source>
        <dbReference type="EMBL" id="GMR36162.1"/>
    </source>
</evidence>
<keyword evidence="5" id="KW-1185">Reference proteome</keyword>
<dbReference type="Pfam" id="PF01585">
    <property type="entry name" value="G-patch"/>
    <property type="match status" value="1"/>
</dbReference>
<feature type="chain" id="PRO_5042965844" description="G-patch domain-containing protein" evidence="2">
    <location>
        <begin position="18"/>
        <end position="353"/>
    </location>
</feature>
<evidence type="ECO:0000259" key="3">
    <source>
        <dbReference type="PROSITE" id="PS50174"/>
    </source>
</evidence>
<comment type="caution">
    <text evidence="4">The sequence shown here is derived from an EMBL/GenBank/DDBJ whole genome shotgun (WGS) entry which is preliminary data.</text>
</comment>
<dbReference type="PROSITE" id="PS50174">
    <property type="entry name" value="G_PATCH"/>
    <property type="match status" value="1"/>
</dbReference>
<dbReference type="Pfam" id="PF00023">
    <property type="entry name" value="Ank"/>
    <property type="match status" value="1"/>
</dbReference>
<feature type="repeat" description="ANK" evidence="1">
    <location>
        <begin position="146"/>
        <end position="178"/>
    </location>
</feature>
<dbReference type="Gene3D" id="1.25.40.20">
    <property type="entry name" value="Ankyrin repeat-containing domain"/>
    <property type="match status" value="1"/>
</dbReference>